<dbReference type="VEuPathDB" id="MicrosporidiaDB:VICG_02000"/>
<dbReference type="InParanoid" id="L2GKD2"/>
<dbReference type="GeneID" id="19882710"/>
<dbReference type="RefSeq" id="XP_007605445.1">
    <property type="nucleotide sequence ID" value="XM_007605383.1"/>
</dbReference>
<proteinExistence type="predicted"/>
<feature type="signal peptide" evidence="2">
    <location>
        <begin position="1"/>
        <end position="28"/>
    </location>
</feature>
<keyword evidence="2" id="KW-0732">Signal</keyword>
<feature type="coiled-coil region" evidence="1">
    <location>
        <begin position="282"/>
        <end position="316"/>
    </location>
</feature>
<dbReference type="HOGENOM" id="CLU_692993_0_0_1"/>
<reference evidence="4" key="1">
    <citation type="submission" date="2011-05" db="EMBL/GenBank/DDBJ databases">
        <title>The genome sequence of Vittaforma corneae strain ATCC 50505.</title>
        <authorList>
            <consortium name="The Broad Institute Genome Sequencing Platform"/>
            <person name="Cuomo C."/>
            <person name="Didier E."/>
            <person name="Bowers L."/>
            <person name="Young S.K."/>
            <person name="Zeng Q."/>
            <person name="Gargeya S."/>
            <person name="Fitzgerald M."/>
            <person name="Haas B."/>
            <person name="Abouelleil A."/>
            <person name="Alvarado L."/>
            <person name="Arachchi H.M."/>
            <person name="Berlin A."/>
            <person name="Chapman S.B."/>
            <person name="Gearin G."/>
            <person name="Goldberg J."/>
            <person name="Griggs A."/>
            <person name="Gujja S."/>
            <person name="Hansen M."/>
            <person name="Heiman D."/>
            <person name="Howarth C."/>
            <person name="Larimer J."/>
            <person name="Lui A."/>
            <person name="MacDonald P.J.P."/>
            <person name="McCowen C."/>
            <person name="Montmayeur A."/>
            <person name="Murphy C."/>
            <person name="Neiman D."/>
            <person name="Pearson M."/>
            <person name="Priest M."/>
            <person name="Roberts A."/>
            <person name="Saif S."/>
            <person name="Shea T."/>
            <person name="Sisk P."/>
            <person name="Stolte C."/>
            <person name="Sykes S."/>
            <person name="Wortman J."/>
            <person name="Nusbaum C."/>
            <person name="Birren B."/>
        </authorList>
    </citation>
    <scope>NUCLEOTIDE SEQUENCE [LARGE SCALE GENOMIC DNA]</scope>
    <source>
        <strain evidence="4">ATCC 50505</strain>
    </source>
</reference>
<name>L2GKD2_VITCO</name>
<evidence type="ECO:0000256" key="1">
    <source>
        <dbReference type="SAM" id="Coils"/>
    </source>
</evidence>
<keyword evidence="4" id="KW-1185">Reference proteome</keyword>
<sequence length="398" mass="46149">MHCKAKAKHIIRFGIAIFSLASTTTINSTEIDQLTPQLTRIMPPVDPNNDLRGNILRALTPLRNQLRLYEDESQRLRTVDTENNQLTEEIRQLNARLTAANQAIAANNIHGKLNDYRALKRDISNLQRENDALNTQLNALKLDKAGKVEQLRKDKDEVYQRVTKLESEINAIKGEQRVLSDKFSSFEVETTEIEGRVHVKGDFIDKMMEYEDLKNEVIFTFAELRQKEDELNRTEASIKELDIESERSNARLSKLSKECEKHEYEKQRYDMLSSELREYEGIKQLYEELLKVENEIRAIESEIKERRKELERAKMDVGSENIEVEKNEDSEHSFPNALYKASRRIKEVLSSKQDLALKKLKIIDLEGLQSFYRNAVASVFAIFSWVNVTLTGLRAMLL</sequence>
<evidence type="ECO:0000313" key="3">
    <source>
        <dbReference type="EMBL" id="ELA40970.1"/>
    </source>
</evidence>
<keyword evidence="1" id="KW-0175">Coiled coil</keyword>
<accession>L2GKD2</accession>
<feature type="chain" id="PRO_5003959959" evidence="2">
    <location>
        <begin position="29"/>
        <end position="398"/>
    </location>
</feature>
<evidence type="ECO:0000313" key="4">
    <source>
        <dbReference type="Proteomes" id="UP000011082"/>
    </source>
</evidence>
<dbReference type="Proteomes" id="UP000011082">
    <property type="component" value="Unassembled WGS sequence"/>
</dbReference>
<feature type="coiled-coil region" evidence="1">
    <location>
        <begin position="210"/>
        <end position="258"/>
    </location>
</feature>
<protein>
    <submittedName>
        <fullName evidence="3">Uncharacterized protein</fullName>
    </submittedName>
</protein>
<organism evidence="3 4">
    <name type="scientific">Vittaforma corneae (strain ATCC 50505)</name>
    <name type="common">Microsporidian parasite</name>
    <name type="synonym">Nosema corneum</name>
    <dbReference type="NCBI Taxonomy" id="993615"/>
    <lineage>
        <taxon>Eukaryota</taxon>
        <taxon>Fungi</taxon>
        <taxon>Fungi incertae sedis</taxon>
        <taxon>Microsporidia</taxon>
        <taxon>Nosematidae</taxon>
        <taxon>Vittaforma</taxon>
    </lineage>
</organism>
<evidence type="ECO:0000256" key="2">
    <source>
        <dbReference type="SAM" id="SignalP"/>
    </source>
</evidence>
<dbReference type="AlphaFoldDB" id="L2GKD2"/>
<dbReference type="EMBL" id="JH370153">
    <property type="protein sequence ID" value="ELA40970.1"/>
    <property type="molecule type" value="Genomic_DNA"/>
</dbReference>
<feature type="coiled-coil region" evidence="1">
    <location>
        <begin position="69"/>
        <end position="175"/>
    </location>
</feature>
<gene>
    <name evidence="3" type="ORF">VICG_02000</name>
</gene>